<sequence length="136" mass="15738">MEYTQGNAFLKRRQTGMVSDSEKRMIRAKSNDSTHATDSKPARSAQITLSVRFNKRRRKRHGPKLFPRDSQRFGPRPEFPARWNDEAFFGIDNDPIPQLRTRGDLLNPQALPLPFPAQEPEHLAQVMQVRESLELL</sequence>
<feature type="region of interest" description="Disordered" evidence="1">
    <location>
        <begin position="1"/>
        <end position="79"/>
    </location>
</feature>
<accession>A0A934V5T2</accession>
<dbReference type="Proteomes" id="UP000600139">
    <property type="component" value="Unassembled WGS sequence"/>
</dbReference>
<gene>
    <name evidence="2" type="ORF">JIN84_01495</name>
</gene>
<reference evidence="2" key="1">
    <citation type="submission" date="2021-01" db="EMBL/GenBank/DDBJ databases">
        <title>Modified the classification status of verrucomicrobia.</title>
        <authorList>
            <person name="Feng X."/>
        </authorList>
    </citation>
    <scope>NUCLEOTIDE SEQUENCE</scope>
    <source>
        <strain evidence="2">JCM 18052</strain>
    </source>
</reference>
<feature type="compositionally biased region" description="Basic residues" evidence="1">
    <location>
        <begin position="53"/>
        <end position="63"/>
    </location>
</feature>
<evidence type="ECO:0000256" key="1">
    <source>
        <dbReference type="SAM" id="MobiDB-lite"/>
    </source>
</evidence>
<evidence type="ECO:0000313" key="2">
    <source>
        <dbReference type="EMBL" id="MBK1814282.1"/>
    </source>
</evidence>
<keyword evidence="3" id="KW-1185">Reference proteome</keyword>
<dbReference type="EMBL" id="JAENIK010000002">
    <property type="protein sequence ID" value="MBK1814282.1"/>
    <property type="molecule type" value="Genomic_DNA"/>
</dbReference>
<organism evidence="2 3">
    <name type="scientific">Luteolibacter yonseiensis</name>
    <dbReference type="NCBI Taxonomy" id="1144680"/>
    <lineage>
        <taxon>Bacteria</taxon>
        <taxon>Pseudomonadati</taxon>
        <taxon>Verrucomicrobiota</taxon>
        <taxon>Verrucomicrobiia</taxon>
        <taxon>Verrucomicrobiales</taxon>
        <taxon>Verrucomicrobiaceae</taxon>
        <taxon>Luteolibacter</taxon>
    </lineage>
</organism>
<feature type="compositionally biased region" description="Basic and acidic residues" evidence="1">
    <location>
        <begin position="20"/>
        <end position="41"/>
    </location>
</feature>
<evidence type="ECO:0000313" key="3">
    <source>
        <dbReference type="Proteomes" id="UP000600139"/>
    </source>
</evidence>
<comment type="caution">
    <text evidence="2">The sequence shown here is derived from an EMBL/GenBank/DDBJ whole genome shotgun (WGS) entry which is preliminary data.</text>
</comment>
<dbReference type="AlphaFoldDB" id="A0A934V5T2"/>
<proteinExistence type="predicted"/>
<protein>
    <submittedName>
        <fullName evidence="2">Uncharacterized protein</fullName>
    </submittedName>
</protein>
<name>A0A934V5T2_9BACT</name>